<dbReference type="GO" id="GO:0046872">
    <property type="term" value="F:metal ion binding"/>
    <property type="evidence" value="ECO:0007669"/>
    <property type="project" value="UniProtKB-KW"/>
</dbReference>
<dbReference type="PANTHER" id="PTHR21485">
    <property type="entry name" value="HAD SUPERFAMILY MEMBERS CMAS AND KDSC"/>
    <property type="match status" value="1"/>
</dbReference>
<comment type="similarity">
    <text evidence="3">Belongs to the KdsC family.</text>
</comment>
<feature type="binding site" evidence="11">
    <location>
        <position position="22"/>
    </location>
    <ligand>
        <name>Mg(2+)</name>
        <dbReference type="ChEBI" id="CHEBI:18420"/>
    </ligand>
</feature>
<dbReference type="SUPFAM" id="SSF56784">
    <property type="entry name" value="HAD-like"/>
    <property type="match status" value="1"/>
</dbReference>
<protein>
    <recommendedName>
        <fullName evidence="6">3-deoxy-D-manno-octulosonate 8-phosphate phosphatase KdsC</fullName>
        <ecNumber evidence="5">3.1.3.45</ecNumber>
    </recommendedName>
    <alternativeName>
        <fullName evidence="10">KDO 8-P phosphatase</fullName>
    </alternativeName>
</protein>
<dbReference type="InterPro" id="IPR023214">
    <property type="entry name" value="HAD_sf"/>
</dbReference>
<evidence type="ECO:0000256" key="7">
    <source>
        <dbReference type="ARBA" id="ARBA00022723"/>
    </source>
</evidence>
<name>A0A084XVF1_9PROT</name>
<dbReference type="Proteomes" id="UP000019812">
    <property type="component" value="Unassembled WGS sequence"/>
</dbReference>
<keyword evidence="8 12" id="KW-0378">Hydrolase</keyword>
<dbReference type="Gene3D" id="3.40.50.1000">
    <property type="entry name" value="HAD superfamily/HAD-like"/>
    <property type="match status" value="1"/>
</dbReference>
<evidence type="ECO:0000313" key="12">
    <source>
        <dbReference type="EMBL" id="KFB66445.1"/>
    </source>
</evidence>
<dbReference type="NCBIfam" id="TIGR01670">
    <property type="entry name" value="KdsC-phosphatas"/>
    <property type="match status" value="1"/>
</dbReference>
<dbReference type="InterPro" id="IPR036412">
    <property type="entry name" value="HAD-like_sf"/>
</dbReference>
<evidence type="ECO:0000256" key="10">
    <source>
        <dbReference type="ARBA" id="ARBA00031051"/>
    </source>
</evidence>
<dbReference type="PANTHER" id="PTHR21485:SF3">
    <property type="entry name" value="N-ACYLNEURAMINATE CYTIDYLYLTRANSFERASE"/>
    <property type="match status" value="1"/>
</dbReference>
<dbReference type="RefSeq" id="WP_034930327.1">
    <property type="nucleotide sequence ID" value="NZ_JDSS02000043.1"/>
</dbReference>
<dbReference type="SFLD" id="SFLDS00003">
    <property type="entry name" value="Haloacid_Dehalogenase"/>
    <property type="match status" value="1"/>
</dbReference>
<evidence type="ECO:0000256" key="6">
    <source>
        <dbReference type="ARBA" id="ARBA00020092"/>
    </source>
</evidence>
<dbReference type="CDD" id="cd01630">
    <property type="entry name" value="HAD_KDO-like"/>
    <property type="match status" value="1"/>
</dbReference>
<dbReference type="SFLD" id="SFLDG01136">
    <property type="entry name" value="C1.6:_Phosphoserine_Phosphatas"/>
    <property type="match status" value="1"/>
</dbReference>
<dbReference type="InterPro" id="IPR010023">
    <property type="entry name" value="KdsC_fam"/>
</dbReference>
<accession>A0A084XVF1</accession>
<sequence>MSDALDDDARARARRLKLMAFDVDGVLSDGSLFYSDAGIEIKAFNTLDGFGLKMLQQAGITVAIITGRRARCVELRAQDLGIQYLYQAVDNKLQVMHSLLAELGLGTDDAGYMGDDILDLPVMTACAFSATPGDGHALVQRYAALTTERHGGRGAVREACEFILDAQGKLAATLAPYLTMMASR</sequence>
<comment type="cofactor">
    <cofactor evidence="2 11">
        <name>Mg(2+)</name>
        <dbReference type="ChEBI" id="CHEBI:18420"/>
    </cofactor>
</comment>
<evidence type="ECO:0000256" key="1">
    <source>
        <dbReference type="ARBA" id="ARBA00000898"/>
    </source>
</evidence>
<feature type="binding site" evidence="11">
    <location>
        <position position="24"/>
    </location>
    <ligand>
        <name>substrate</name>
    </ligand>
</feature>
<evidence type="ECO:0000313" key="13">
    <source>
        <dbReference type="Proteomes" id="UP000019812"/>
    </source>
</evidence>
<proteinExistence type="inferred from homology"/>
<dbReference type="FunFam" id="3.40.50.1000:FF:000029">
    <property type="entry name" value="3-deoxy-D-manno-octulosonate 8-phosphate phosphatase KdsC"/>
    <property type="match status" value="1"/>
</dbReference>
<dbReference type="EMBL" id="JDSS02000043">
    <property type="protein sequence ID" value="KFB66445.1"/>
    <property type="molecule type" value="Genomic_DNA"/>
</dbReference>
<evidence type="ECO:0000256" key="5">
    <source>
        <dbReference type="ARBA" id="ARBA00013066"/>
    </source>
</evidence>
<dbReference type="STRING" id="1457154.CAPSK01_004334"/>
<organism evidence="12 13">
    <name type="scientific">Candidatus Accumulibacter vicinus</name>
    <dbReference type="NCBI Taxonomy" id="2954382"/>
    <lineage>
        <taxon>Bacteria</taxon>
        <taxon>Pseudomonadati</taxon>
        <taxon>Pseudomonadota</taxon>
        <taxon>Betaproteobacteria</taxon>
        <taxon>Candidatus Accumulibacter</taxon>
    </lineage>
</organism>
<feature type="binding site" evidence="11">
    <location>
        <position position="115"/>
    </location>
    <ligand>
        <name>Mg(2+)</name>
        <dbReference type="ChEBI" id="CHEBI:18420"/>
    </ligand>
</feature>
<evidence type="ECO:0000256" key="11">
    <source>
        <dbReference type="PIRSR" id="PIRSR006118-2"/>
    </source>
</evidence>
<comment type="catalytic activity">
    <reaction evidence="1">
        <text>3-deoxy-alpha-D-manno-2-octulosonate-8-phosphate + H2O = 3-deoxy-alpha-D-manno-oct-2-ulosonate + phosphate</text>
        <dbReference type="Rhea" id="RHEA:11500"/>
        <dbReference type="ChEBI" id="CHEBI:15377"/>
        <dbReference type="ChEBI" id="CHEBI:43474"/>
        <dbReference type="ChEBI" id="CHEBI:85985"/>
        <dbReference type="ChEBI" id="CHEBI:85986"/>
        <dbReference type="EC" id="3.1.3.45"/>
    </reaction>
</comment>
<dbReference type="PIRSF" id="PIRSF006118">
    <property type="entry name" value="KDO8-P_Ptase"/>
    <property type="match status" value="1"/>
</dbReference>
<gene>
    <name evidence="12" type="primary">kdsC</name>
    <name evidence="12" type="ORF">CAPSK01_004334</name>
</gene>
<keyword evidence="7 11" id="KW-0479">Metal-binding</keyword>
<keyword evidence="9 11" id="KW-0460">Magnesium</keyword>
<evidence type="ECO:0000256" key="8">
    <source>
        <dbReference type="ARBA" id="ARBA00022801"/>
    </source>
</evidence>
<comment type="caution">
    <text evidence="12">The sequence shown here is derived from an EMBL/GenBank/DDBJ whole genome shotgun (WGS) entry which is preliminary data.</text>
</comment>
<dbReference type="SFLD" id="SFLDG01138">
    <property type="entry name" value="C1.6.2:_Deoxy-d-mannose-octulo"/>
    <property type="match status" value="1"/>
</dbReference>
<dbReference type="AlphaFoldDB" id="A0A084XVF1"/>
<dbReference type="GO" id="GO:0019143">
    <property type="term" value="F:3-deoxy-manno-octulosonate-8-phosphatase activity"/>
    <property type="evidence" value="ECO:0007669"/>
    <property type="project" value="UniProtKB-EC"/>
</dbReference>
<evidence type="ECO:0000256" key="4">
    <source>
        <dbReference type="ARBA" id="ARBA00011881"/>
    </source>
</evidence>
<dbReference type="EC" id="3.1.3.45" evidence="5"/>
<dbReference type="InterPro" id="IPR050793">
    <property type="entry name" value="CMP-NeuNAc_synthase"/>
</dbReference>
<dbReference type="GO" id="GO:0008781">
    <property type="term" value="F:N-acylneuraminate cytidylyltransferase activity"/>
    <property type="evidence" value="ECO:0007669"/>
    <property type="project" value="TreeGrafter"/>
</dbReference>
<evidence type="ECO:0000256" key="2">
    <source>
        <dbReference type="ARBA" id="ARBA00001946"/>
    </source>
</evidence>
<evidence type="ECO:0000256" key="3">
    <source>
        <dbReference type="ARBA" id="ARBA00005893"/>
    </source>
</evidence>
<comment type="subunit">
    <text evidence="4">Homotetramer.</text>
</comment>
<evidence type="ECO:0000256" key="9">
    <source>
        <dbReference type="ARBA" id="ARBA00022842"/>
    </source>
</evidence>
<reference evidence="12 13" key="1">
    <citation type="submission" date="2014-07" db="EMBL/GenBank/DDBJ databases">
        <title>Expanding our view of genomic diversity in Candidatus Accumulibacter clades.</title>
        <authorList>
            <person name="Skennerton C.T."/>
            <person name="Barr J.J."/>
            <person name="Slater F.R."/>
            <person name="Bond P.L."/>
            <person name="Tyson G.W."/>
        </authorList>
    </citation>
    <scope>NUCLEOTIDE SEQUENCE [LARGE SCALE GENOMIC DNA]</scope>
    <source>
        <strain evidence="13">SK-01</strain>
    </source>
</reference>